<dbReference type="Proteomes" id="UP000000684">
    <property type="component" value="Chromosome"/>
</dbReference>
<gene>
    <name evidence="1" type="ordered locus">Sfri_2540</name>
</gene>
<organism evidence="1 2">
    <name type="scientific">Shewanella frigidimarina (strain NCIMB 400)</name>
    <dbReference type="NCBI Taxonomy" id="318167"/>
    <lineage>
        <taxon>Bacteria</taxon>
        <taxon>Pseudomonadati</taxon>
        <taxon>Pseudomonadota</taxon>
        <taxon>Gammaproteobacteria</taxon>
        <taxon>Alteromonadales</taxon>
        <taxon>Shewanellaceae</taxon>
        <taxon>Shewanella</taxon>
    </lineage>
</organism>
<accession>Q080D3</accession>
<dbReference type="EMBL" id="CP000447">
    <property type="protein sequence ID" value="ABI72382.1"/>
    <property type="molecule type" value="Genomic_DNA"/>
</dbReference>
<keyword evidence="2" id="KW-1185">Reference proteome</keyword>
<protein>
    <submittedName>
        <fullName evidence="1">Uncharacterized protein</fullName>
    </submittedName>
</protein>
<name>Q080D3_SHEFN</name>
<reference evidence="1 2" key="1">
    <citation type="submission" date="2006-08" db="EMBL/GenBank/DDBJ databases">
        <title>Complete sequence of Shewanella frigidimarina NCIMB 400.</title>
        <authorList>
            <consortium name="US DOE Joint Genome Institute"/>
            <person name="Copeland A."/>
            <person name="Lucas S."/>
            <person name="Lapidus A."/>
            <person name="Barry K."/>
            <person name="Detter J.C."/>
            <person name="Glavina del Rio T."/>
            <person name="Hammon N."/>
            <person name="Israni S."/>
            <person name="Dalin E."/>
            <person name="Tice H."/>
            <person name="Pitluck S."/>
            <person name="Fredrickson J.K."/>
            <person name="Kolker E."/>
            <person name="McCuel L.A."/>
            <person name="DiChristina T."/>
            <person name="Nealson K.H."/>
            <person name="Newman D."/>
            <person name="Tiedje J.M."/>
            <person name="Zhou J."/>
            <person name="Romine M.F."/>
            <person name="Culley D.E."/>
            <person name="Serres M."/>
            <person name="Chertkov O."/>
            <person name="Brettin T."/>
            <person name="Bruce D."/>
            <person name="Han C."/>
            <person name="Tapia R."/>
            <person name="Gilna P."/>
            <person name="Schmutz J."/>
            <person name="Larimer F."/>
            <person name="Land M."/>
            <person name="Hauser L."/>
            <person name="Kyrpides N."/>
            <person name="Mikhailova N."/>
            <person name="Richardson P."/>
        </authorList>
    </citation>
    <scope>NUCLEOTIDE SEQUENCE [LARGE SCALE GENOMIC DNA]</scope>
    <source>
        <strain evidence="1 2">NCIMB 400</strain>
    </source>
</reference>
<sequence>MNTCLLLWYRFYGVSMFLKNDVEKLEEGYMLAKQALADIDRSSGYPNYPNAISKFMRALCGPPWGKIDYDPRQITNIMSNITTASADDLRNVLTYVNRIERFGDGQWAVILEGDLFPLVISRAYELTKT</sequence>
<proteinExistence type="predicted"/>
<evidence type="ECO:0000313" key="2">
    <source>
        <dbReference type="Proteomes" id="UP000000684"/>
    </source>
</evidence>
<dbReference type="HOGENOM" id="CLU_1947344_0_0_6"/>
<dbReference type="AlphaFoldDB" id="Q080D3"/>
<dbReference type="STRING" id="318167.Sfri_2540"/>
<dbReference type="InterPro" id="IPR045425">
    <property type="entry name" value="DUF6508"/>
</dbReference>
<evidence type="ECO:0000313" key="1">
    <source>
        <dbReference type="EMBL" id="ABI72382.1"/>
    </source>
</evidence>
<dbReference type="KEGG" id="sfr:Sfri_2540"/>
<dbReference type="Pfam" id="PF20118">
    <property type="entry name" value="DUF6508"/>
    <property type="match status" value="1"/>
</dbReference>